<dbReference type="PANTHER" id="PTHR44899">
    <property type="entry name" value="CAMK FAMILY PROTEIN KINASE"/>
    <property type="match status" value="1"/>
</dbReference>
<feature type="binding site" evidence="10">
    <location>
        <position position="35"/>
    </location>
    <ligand>
        <name>ATP</name>
        <dbReference type="ChEBI" id="CHEBI:30616"/>
    </ligand>
</feature>
<dbReference type="PROSITE" id="PS00107">
    <property type="entry name" value="PROTEIN_KINASE_ATP"/>
    <property type="match status" value="1"/>
</dbReference>
<name>A0AAD5UBZ9_9FUNG</name>
<dbReference type="PROSITE" id="PS50011">
    <property type="entry name" value="PROTEIN_KINASE_DOM"/>
    <property type="match status" value="1"/>
</dbReference>
<dbReference type="SMART" id="SM00220">
    <property type="entry name" value="S_TKc"/>
    <property type="match status" value="1"/>
</dbReference>
<dbReference type="Pfam" id="PF00069">
    <property type="entry name" value="Pkinase"/>
    <property type="match status" value="1"/>
</dbReference>
<organism evidence="13 14">
    <name type="scientific">Clydaea vesicula</name>
    <dbReference type="NCBI Taxonomy" id="447962"/>
    <lineage>
        <taxon>Eukaryota</taxon>
        <taxon>Fungi</taxon>
        <taxon>Fungi incertae sedis</taxon>
        <taxon>Chytridiomycota</taxon>
        <taxon>Chytridiomycota incertae sedis</taxon>
        <taxon>Chytridiomycetes</taxon>
        <taxon>Lobulomycetales</taxon>
        <taxon>Lobulomycetaceae</taxon>
        <taxon>Clydaea</taxon>
    </lineage>
</organism>
<dbReference type="EC" id="2.7.11.1" evidence="2"/>
<comment type="caution">
    <text evidence="13">The sequence shown here is derived from an EMBL/GenBank/DDBJ whole genome shotgun (WGS) entry which is preliminary data.</text>
</comment>
<dbReference type="CDD" id="cd08217">
    <property type="entry name" value="STKc_Nek2"/>
    <property type="match status" value="1"/>
</dbReference>
<protein>
    <recommendedName>
        <fullName evidence="2">non-specific serine/threonine protein kinase</fullName>
        <ecNumber evidence="2">2.7.11.1</ecNumber>
    </recommendedName>
</protein>
<dbReference type="Gene3D" id="3.30.200.20">
    <property type="entry name" value="Phosphorylase Kinase, domain 1"/>
    <property type="match status" value="2"/>
</dbReference>
<dbReference type="InterPro" id="IPR011009">
    <property type="entry name" value="Kinase-like_dom_sf"/>
</dbReference>
<evidence type="ECO:0000256" key="6">
    <source>
        <dbReference type="ARBA" id="ARBA00022777"/>
    </source>
</evidence>
<keyword evidence="7 10" id="KW-0067">ATP-binding</keyword>
<dbReference type="AlphaFoldDB" id="A0AAD5UBZ9"/>
<evidence type="ECO:0000256" key="5">
    <source>
        <dbReference type="ARBA" id="ARBA00022741"/>
    </source>
</evidence>
<dbReference type="GO" id="GO:0005524">
    <property type="term" value="F:ATP binding"/>
    <property type="evidence" value="ECO:0007669"/>
    <property type="project" value="UniProtKB-UniRule"/>
</dbReference>
<accession>A0AAD5UBZ9</accession>
<evidence type="ECO:0000313" key="13">
    <source>
        <dbReference type="EMBL" id="KAJ3228229.1"/>
    </source>
</evidence>
<evidence type="ECO:0000256" key="7">
    <source>
        <dbReference type="ARBA" id="ARBA00022840"/>
    </source>
</evidence>
<evidence type="ECO:0000256" key="8">
    <source>
        <dbReference type="ARBA" id="ARBA00047899"/>
    </source>
</evidence>
<evidence type="ECO:0000256" key="1">
    <source>
        <dbReference type="ARBA" id="ARBA00010886"/>
    </source>
</evidence>
<comment type="catalytic activity">
    <reaction evidence="8">
        <text>L-threonyl-[protein] + ATP = O-phospho-L-threonyl-[protein] + ADP + H(+)</text>
        <dbReference type="Rhea" id="RHEA:46608"/>
        <dbReference type="Rhea" id="RHEA-COMP:11060"/>
        <dbReference type="Rhea" id="RHEA-COMP:11605"/>
        <dbReference type="ChEBI" id="CHEBI:15378"/>
        <dbReference type="ChEBI" id="CHEBI:30013"/>
        <dbReference type="ChEBI" id="CHEBI:30616"/>
        <dbReference type="ChEBI" id="CHEBI:61977"/>
        <dbReference type="ChEBI" id="CHEBI:456216"/>
        <dbReference type="EC" id="2.7.11.1"/>
    </reaction>
</comment>
<dbReference type="InterPro" id="IPR008271">
    <property type="entry name" value="Ser/Thr_kinase_AS"/>
</dbReference>
<dbReference type="GO" id="GO:0004674">
    <property type="term" value="F:protein serine/threonine kinase activity"/>
    <property type="evidence" value="ECO:0007669"/>
    <property type="project" value="UniProtKB-KW"/>
</dbReference>
<evidence type="ECO:0000313" key="14">
    <source>
        <dbReference type="Proteomes" id="UP001211065"/>
    </source>
</evidence>
<dbReference type="PANTHER" id="PTHR44899:SF10">
    <property type="entry name" value="NIMA-RELATED KINASE 2"/>
    <property type="match status" value="1"/>
</dbReference>
<evidence type="ECO:0000259" key="12">
    <source>
        <dbReference type="PROSITE" id="PS50011"/>
    </source>
</evidence>
<dbReference type="InterPro" id="IPR017441">
    <property type="entry name" value="Protein_kinase_ATP_BS"/>
</dbReference>
<dbReference type="SUPFAM" id="SSF56112">
    <property type="entry name" value="Protein kinase-like (PK-like)"/>
    <property type="match status" value="1"/>
</dbReference>
<dbReference type="PROSITE" id="PS00108">
    <property type="entry name" value="PROTEIN_KINASE_ST"/>
    <property type="match status" value="1"/>
</dbReference>
<comment type="catalytic activity">
    <reaction evidence="9">
        <text>L-seryl-[protein] + ATP = O-phospho-L-seryl-[protein] + ADP + H(+)</text>
        <dbReference type="Rhea" id="RHEA:17989"/>
        <dbReference type="Rhea" id="RHEA-COMP:9863"/>
        <dbReference type="Rhea" id="RHEA-COMP:11604"/>
        <dbReference type="ChEBI" id="CHEBI:15378"/>
        <dbReference type="ChEBI" id="CHEBI:29999"/>
        <dbReference type="ChEBI" id="CHEBI:30616"/>
        <dbReference type="ChEBI" id="CHEBI:83421"/>
        <dbReference type="ChEBI" id="CHEBI:456216"/>
        <dbReference type="EC" id="2.7.11.1"/>
    </reaction>
</comment>
<evidence type="ECO:0000256" key="2">
    <source>
        <dbReference type="ARBA" id="ARBA00012513"/>
    </source>
</evidence>
<evidence type="ECO:0000256" key="10">
    <source>
        <dbReference type="PROSITE-ProRule" id="PRU10141"/>
    </source>
</evidence>
<sequence>MNKNNYEIIETIGKGSFGLIRKVKRLSDGKVLARKEIDYKRMTEKEKRQLVAEVNILRELNHQNIVKYFERFVDKDKTIIHIIMEYCEGGDLANIIKRCKKEKKFIPEAVIWSFLSQLVLALNECHNGGSGTSSMSKPHPPILHRDIKPENVFLDKDQNVKLGDFGLSKIIESENEFAQTYVGTPFYMSPELINESCYNAKSDIWALGCLIFELCTLEPPFQSKTQLGLSAKIRQGKVENLPHQYSPELNRIIKSMLTVSHEKRPGTQDIMKVGKIRSYIIERELQQKMQELCLKEKELKRLEGSLKEKDLALKKREELIMAKEKFIVEKEKKFKVLISQQQINEETKISFQNNFSSFSSKGNSMIGFSNGVLVDSNFKENF</sequence>
<dbReference type="Proteomes" id="UP001211065">
    <property type="component" value="Unassembled WGS sequence"/>
</dbReference>
<evidence type="ECO:0000256" key="11">
    <source>
        <dbReference type="RuleBase" id="RU000304"/>
    </source>
</evidence>
<dbReference type="InterPro" id="IPR051131">
    <property type="entry name" value="NEK_Ser/Thr_kinase_NIMA"/>
</dbReference>
<gene>
    <name evidence="13" type="ORF">HK099_005239</name>
</gene>
<keyword evidence="6" id="KW-0418">Kinase</keyword>
<evidence type="ECO:0000256" key="3">
    <source>
        <dbReference type="ARBA" id="ARBA00022527"/>
    </source>
</evidence>
<dbReference type="EMBL" id="JADGJW010000004">
    <property type="protein sequence ID" value="KAJ3228229.1"/>
    <property type="molecule type" value="Genomic_DNA"/>
</dbReference>
<keyword evidence="14" id="KW-1185">Reference proteome</keyword>
<comment type="similarity">
    <text evidence="1">Belongs to the protein kinase superfamily. NEK Ser/Thr protein kinase family. NIMA subfamily.</text>
</comment>
<keyword evidence="3 11" id="KW-0723">Serine/threonine-protein kinase</keyword>
<keyword evidence="5 10" id="KW-0547">Nucleotide-binding</keyword>
<dbReference type="Gene3D" id="1.10.510.10">
    <property type="entry name" value="Transferase(Phosphotransferase) domain 1"/>
    <property type="match status" value="1"/>
</dbReference>
<dbReference type="FunFam" id="3.30.200.20:FF:000097">
    <property type="entry name" value="Probable serine/threonine-protein kinase nek1"/>
    <property type="match status" value="1"/>
</dbReference>
<evidence type="ECO:0000256" key="4">
    <source>
        <dbReference type="ARBA" id="ARBA00022679"/>
    </source>
</evidence>
<proteinExistence type="inferred from homology"/>
<reference evidence="13" key="1">
    <citation type="submission" date="2020-05" db="EMBL/GenBank/DDBJ databases">
        <title>Phylogenomic resolution of chytrid fungi.</title>
        <authorList>
            <person name="Stajich J.E."/>
            <person name="Amses K."/>
            <person name="Simmons R."/>
            <person name="Seto K."/>
            <person name="Myers J."/>
            <person name="Bonds A."/>
            <person name="Quandt C.A."/>
            <person name="Barry K."/>
            <person name="Liu P."/>
            <person name="Grigoriev I."/>
            <person name="Longcore J.E."/>
            <person name="James T.Y."/>
        </authorList>
    </citation>
    <scope>NUCLEOTIDE SEQUENCE</scope>
    <source>
        <strain evidence="13">JEL0476</strain>
    </source>
</reference>
<keyword evidence="4" id="KW-0808">Transferase</keyword>
<evidence type="ECO:0000256" key="9">
    <source>
        <dbReference type="ARBA" id="ARBA00048679"/>
    </source>
</evidence>
<dbReference type="InterPro" id="IPR000719">
    <property type="entry name" value="Prot_kinase_dom"/>
</dbReference>
<feature type="domain" description="Protein kinase" evidence="12">
    <location>
        <begin position="6"/>
        <end position="280"/>
    </location>
</feature>